<dbReference type="RefSeq" id="WP_081154174.1">
    <property type="nucleotide sequence ID" value="NZ_CP020465.1"/>
</dbReference>
<name>A0A222GD41_9GAMM</name>
<reference evidence="2 3" key="1">
    <citation type="submission" date="2017-08" db="EMBL/GenBank/DDBJ databases">
        <title>Complete genome of Colwellia sp. NB097-1, a psychrophile bacterium ioslated from Bering Sea.</title>
        <authorList>
            <person name="Chen X."/>
        </authorList>
    </citation>
    <scope>NUCLEOTIDE SEQUENCE [LARGE SCALE GENOMIC DNA]</scope>
    <source>
        <strain evidence="2 3">NB097-1</strain>
    </source>
</reference>
<dbReference type="AlphaFoldDB" id="A0A222GD41"/>
<evidence type="ECO:0000256" key="1">
    <source>
        <dbReference type="SAM" id="Phobius"/>
    </source>
</evidence>
<evidence type="ECO:0000313" key="3">
    <source>
        <dbReference type="Proteomes" id="UP000202259"/>
    </source>
</evidence>
<evidence type="ECO:0000313" key="2">
    <source>
        <dbReference type="EMBL" id="ASP49787.1"/>
    </source>
</evidence>
<dbReference type="KEGG" id="cber:B5D82_19620"/>
<keyword evidence="1" id="KW-1133">Transmembrane helix</keyword>
<organism evidence="2 3">
    <name type="scientific">Cognaticolwellia beringensis</name>
    <dbReference type="NCBI Taxonomy" id="1967665"/>
    <lineage>
        <taxon>Bacteria</taxon>
        <taxon>Pseudomonadati</taxon>
        <taxon>Pseudomonadota</taxon>
        <taxon>Gammaproteobacteria</taxon>
        <taxon>Alteromonadales</taxon>
        <taxon>Colwelliaceae</taxon>
        <taxon>Cognaticolwellia</taxon>
    </lineage>
</organism>
<gene>
    <name evidence="2" type="ORF">B5D82_19620</name>
</gene>
<accession>A0A222GD41</accession>
<feature type="transmembrane region" description="Helical" evidence="1">
    <location>
        <begin position="20"/>
        <end position="39"/>
    </location>
</feature>
<feature type="transmembrane region" description="Helical" evidence="1">
    <location>
        <begin position="45"/>
        <end position="63"/>
    </location>
</feature>
<protein>
    <submittedName>
        <fullName evidence="2">Uncharacterized protein</fullName>
    </submittedName>
</protein>
<keyword evidence="1" id="KW-0812">Transmembrane</keyword>
<proteinExistence type="predicted"/>
<dbReference type="EMBL" id="CP020465">
    <property type="protein sequence ID" value="ASP49787.1"/>
    <property type="molecule type" value="Genomic_DNA"/>
</dbReference>
<dbReference type="OrthoDB" id="6228292at2"/>
<keyword evidence="3" id="KW-1185">Reference proteome</keyword>
<sequence length="78" mass="8821">MNLITDSEIKRIVKKHTGFAIFLVFIPIIFIQLISFFSGDNQLNYLLFYIAPIFTIGACAHFIQRVLIDINASSAVNT</sequence>
<dbReference type="Proteomes" id="UP000202259">
    <property type="component" value="Chromosome"/>
</dbReference>
<keyword evidence="1" id="KW-0472">Membrane</keyword>